<dbReference type="GO" id="GO:0000159">
    <property type="term" value="C:protein phosphatase type 2A complex"/>
    <property type="evidence" value="ECO:0007669"/>
    <property type="project" value="InterPro"/>
</dbReference>
<dbReference type="Proteomes" id="UP000052978">
    <property type="component" value="Unassembled WGS sequence"/>
</dbReference>
<dbReference type="GO" id="GO:0072542">
    <property type="term" value="F:protein phosphatase activator activity"/>
    <property type="evidence" value="ECO:0007669"/>
    <property type="project" value="TreeGrafter"/>
</dbReference>
<dbReference type="Gene3D" id="1.25.10.10">
    <property type="entry name" value="Leucine-rich Repeat Variant"/>
    <property type="match status" value="1"/>
</dbReference>
<dbReference type="GO" id="GO:0005829">
    <property type="term" value="C:cytosol"/>
    <property type="evidence" value="ECO:0007669"/>
    <property type="project" value="TreeGrafter"/>
</dbReference>
<gene>
    <name evidence="2" type="ORF">D623_10010458</name>
</gene>
<dbReference type="Pfam" id="PF01603">
    <property type="entry name" value="B56"/>
    <property type="match status" value="1"/>
</dbReference>
<dbReference type="InterPro" id="IPR002554">
    <property type="entry name" value="PP2A_B56"/>
</dbReference>
<sequence length="64" mass="7633">MNLISDNAARVLPIMFPVIYRNSKISPWMSPWNKTIHVVIYSVLKLFMEMNHKLFEDCTQQYKT</sequence>
<accession>S7MMN9</accession>
<dbReference type="InterPro" id="IPR016024">
    <property type="entry name" value="ARM-type_fold"/>
</dbReference>
<dbReference type="AlphaFoldDB" id="S7MMN9"/>
<evidence type="ECO:0000313" key="2">
    <source>
        <dbReference type="EMBL" id="EPQ05539.1"/>
    </source>
</evidence>
<dbReference type="InterPro" id="IPR011989">
    <property type="entry name" value="ARM-like"/>
</dbReference>
<organism evidence="2 3">
    <name type="scientific">Myotis brandtii</name>
    <name type="common">Brandt's bat</name>
    <dbReference type="NCBI Taxonomy" id="109478"/>
    <lineage>
        <taxon>Eukaryota</taxon>
        <taxon>Metazoa</taxon>
        <taxon>Chordata</taxon>
        <taxon>Craniata</taxon>
        <taxon>Vertebrata</taxon>
        <taxon>Euteleostomi</taxon>
        <taxon>Mammalia</taxon>
        <taxon>Eutheria</taxon>
        <taxon>Laurasiatheria</taxon>
        <taxon>Chiroptera</taxon>
        <taxon>Yangochiroptera</taxon>
        <taxon>Vespertilionidae</taxon>
        <taxon>Myotis</taxon>
    </lineage>
</organism>
<protein>
    <submittedName>
        <fullName evidence="2">Serine/threonine-protein phosphatase 2A 56 kDa regulatory subunit delta isoform</fullName>
    </submittedName>
</protein>
<evidence type="ECO:0000313" key="3">
    <source>
        <dbReference type="Proteomes" id="UP000052978"/>
    </source>
</evidence>
<proteinExistence type="inferred from homology"/>
<dbReference type="PANTHER" id="PTHR10257:SF89">
    <property type="entry name" value="SERINE_THREONINE-PROTEIN PHOSPHATASE 2A 56 KDA REGULATORY SUBUNIT DELTA ISOFORM"/>
    <property type="match status" value="1"/>
</dbReference>
<dbReference type="SUPFAM" id="SSF48371">
    <property type="entry name" value="ARM repeat"/>
    <property type="match status" value="1"/>
</dbReference>
<dbReference type="GO" id="GO:0005634">
    <property type="term" value="C:nucleus"/>
    <property type="evidence" value="ECO:0007669"/>
    <property type="project" value="TreeGrafter"/>
</dbReference>
<comment type="similarity">
    <text evidence="1">Belongs to the phosphatase 2A regulatory subunit B56 family.</text>
</comment>
<reference evidence="2 3" key="1">
    <citation type="journal article" date="2013" name="Nat. Commun.">
        <title>Genome analysis reveals insights into physiology and longevity of the Brandt's bat Myotis brandtii.</title>
        <authorList>
            <person name="Seim I."/>
            <person name="Fang X."/>
            <person name="Xiong Z."/>
            <person name="Lobanov A.V."/>
            <person name="Huang Z."/>
            <person name="Ma S."/>
            <person name="Feng Y."/>
            <person name="Turanov A.A."/>
            <person name="Zhu Y."/>
            <person name="Lenz T.L."/>
            <person name="Gerashchenko M.V."/>
            <person name="Fan D."/>
            <person name="Hee Yim S."/>
            <person name="Yao X."/>
            <person name="Jordan D."/>
            <person name="Xiong Y."/>
            <person name="Ma Y."/>
            <person name="Lyapunov A.N."/>
            <person name="Chen G."/>
            <person name="Kulakova O.I."/>
            <person name="Sun Y."/>
            <person name="Lee S.G."/>
            <person name="Bronson R.T."/>
            <person name="Moskalev A.A."/>
            <person name="Sunyaev S.R."/>
            <person name="Zhang G."/>
            <person name="Krogh A."/>
            <person name="Wang J."/>
            <person name="Gladyshev V.N."/>
        </authorList>
    </citation>
    <scope>NUCLEOTIDE SEQUENCE [LARGE SCALE GENOMIC DNA]</scope>
</reference>
<dbReference type="EMBL" id="KE161809">
    <property type="protein sequence ID" value="EPQ05539.1"/>
    <property type="molecule type" value="Genomic_DNA"/>
</dbReference>
<evidence type="ECO:0000256" key="1">
    <source>
        <dbReference type="ARBA" id="ARBA00009745"/>
    </source>
</evidence>
<keyword evidence="3" id="KW-1185">Reference proteome</keyword>
<dbReference type="GO" id="GO:0007165">
    <property type="term" value="P:signal transduction"/>
    <property type="evidence" value="ECO:0007669"/>
    <property type="project" value="InterPro"/>
</dbReference>
<name>S7MMN9_MYOBR</name>
<dbReference type="PANTHER" id="PTHR10257">
    <property type="entry name" value="SERINE/THREONINE PROTEIN PHOSPHATASE 2A PP2A REGULATORY SUBUNIT B"/>
    <property type="match status" value="1"/>
</dbReference>